<dbReference type="AlphaFoldDB" id="A0A2G5SCR7"/>
<dbReference type="Proteomes" id="UP000230233">
    <property type="component" value="Unassembled WGS sequence"/>
</dbReference>
<reference evidence="3" key="1">
    <citation type="submission" date="2017-10" db="EMBL/GenBank/DDBJ databases">
        <title>Rapid genome shrinkage in a self-fertile nematode reveals novel sperm competition proteins.</title>
        <authorList>
            <person name="Yin D."/>
            <person name="Schwarz E.M."/>
            <person name="Thomas C.G."/>
            <person name="Felde R.L."/>
            <person name="Korf I.F."/>
            <person name="Cutter A.D."/>
            <person name="Schartner C.M."/>
            <person name="Ralston E.J."/>
            <person name="Meyer B.J."/>
            <person name="Haag E.S."/>
        </authorList>
    </citation>
    <scope>NUCLEOTIDE SEQUENCE [LARGE SCALE GENOMIC DNA]</scope>
    <source>
        <strain evidence="3">JU1422</strain>
    </source>
</reference>
<proteinExistence type="predicted"/>
<keyword evidence="3" id="KW-1185">Reference proteome</keyword>
<gene>
    <name evidence="2" type="ORF">B9Z55_028191</name>
</gene>
<dbReference type="EMBL" id="PDUG01000018">
    <property type="protein sequence ID" value="PIC12830.1"/>
    <property type="molecule type" value="Genomic_DNA"/>
</dbReference>
<feature type="region of interest" description="Disordered" evidence="1">
    <location>
        <begin position="1"/>
        <end position="31"/>
    </location>
</feature>
<evidence type="ECO:0000313" key="2">
    <source>
        <dbReference type="EMBL" id="PIC12830.1"/>
    </source>
</evidence>
<accession>A0A2G5SCR7</accession>
<sequence>MGEIRGRAELWQSNHRPRTPSPPRPPPPMRSRYFESVPQIVLDAHPNLMDTDEEAYLGLLNSVATRAEQDERVRELTQL</sequence>
<name>A0A2G5SCR7_9PELO</name>
<evidence type="ECO:0000313" key="3">
    <source>
        <dbReference type="Proteomes" id="UP000230233"/>
    </source>
</evidence>
<organism evidence="2 3">
    <name type="scientific">Caenorhabditis nigoni</name>
    <dbReference type="NCBI Taxonomy" id="1611254"/>
    <lineage>
        <taxon>Eukaryota</taxon>
        <taxon>Metazoa</taxon>
        <taxon>Ecdysozoa</taxon>
        <taxon>Nematoda</taxon>
        <taxon>Chromadorea</taxon>
        <taxon>Rhabditida</taxon>
        <taxon>Rhabditina</taxon>
        <taxon>Rhabditomorpha</taxon>
        <taxon>Rhabditoidea</taxon>
        <taxon>Rhabditidae</taxon>
        <taxon>Peloderinae</taxon>
        <taxon>Caenorhabditis</taxon>
    </lineage>
</organism>
<protein>
    <submittedName>
        <fullName evidence="2">Uncharacterized protein</fullName>
    </submittedName>
</protein>
<evidence type="ECO:0000256" key="1">
    <source>
        <dbReference type="SAM" id="MobiDB-lite"/>
    </source>
</evidence>
<feature type="compositionally biased region" description="Pro residues" evidence="1">
    <location>
        <begin position="19"/>
        <end position="29"/>
    </location>
</feature>
<comment type="caution">
    <text evidence="2">The sequence shown here is derived from an EMBL/GenBank/DDBJ whole genome shotgun (WGS) entry which is preliminary data.</text>
</comment>